<evidence type="ECO:0000313" key="3">
    <source>
        <dbReference type="Proteomes" id="UP000765509"/>
    </source>
</evidence>
<accession>A0A9Q3IXV3</accession>
<keyword evidence="3" id="KW-1185">Reference proteome</keyword>
<dbReference type="Proteomes" id="UP000765509">
    <property type="component" value="Unassembled WGS sequence"/>
</dbReference>
<sequence>MLADKHTRNVCSLSAPSDHAGRGVPAQDTLVRTPLWSMMIKVFPSANGNCDPKQVNRNDSGQLALSPQVLICPPPLLGHHLLVTSLLNQSEVIIWPRKDGDGKRIFKLGPIVTMSCHLWDSNAKNKTHQIPPNKTLLFLVFLTSKPCGNPPQARVAPNGQRNYSMTLTPFLEPSQTKEPPIPACSPSSKPPEDIPTCEPEPEVAPMQCTEEPFGKSPLLCLHSYKLFLTSSFTISSLSCHSPLHNYH</sequence>
<dbReference type="EMBL" id="AVOT02057721">
    <property type="protein sequence ID" value="MBW0551770.1"/>
    <property type="molecule type" value="Genomic_DNA"/>
</dbReference>
<evidence type="ECO:0000256" key="1">
    <source>
        <dbReference type="SAM" id="MobiDB-lite"/>
    </source>
</evidence>
<comment type="caution">
    <text evidence="2">The sequence shown here is derived from an EMBL/GenBank/DDBJ whole genome shotgun (WGS) entry which is preliminary data.</text>
</comment>
<gene>
    <name evidence="2" type="ORF">O181_091485</name>
</gene>
<organism evidence="2 3">
    <name type="scientific">Austropuccinia psidii MF-1</name>
    <dbReference type="NCBI Taxonomy" id="1389203"/>
    <lineage>
        <taxon>Eukaryota</taxon>
        <taxon>Fungi</taxon>
        <taxon>Dikarya</taxon>
        <taxon>Basidiomycota</taxon>
        <taxon>Pucciniomycotina</taxon>
        <taxon>Pucciniomycetes</taxon>
        <taxon>Pucciniales</taxon>
        <taxon>Sphaerophragmiaceae</taxon>
        <taxon>Austropuccinia</taxon>
    </lineage>
</organism>
<name>A0A9Q3IXV3_9BASI</name>
<proteinExistence type="predicted"/>
<feature type="region of interest" description="Disordered" evidence="1">
    <location>
        <begin position="1"/>
        <end position="24"/>
    </location>
</feature>
<feature type="region of interest" description="Disordered" evidence="1">
    <location>
        <begin position="176"/>
        <end position="198"/>
    </location>
</feature>
<protein>
    <submittedName>
        <fullName evidence="2">Uncharacterized protein</fullName>
    </submittedName>
</protein>
<reference evidence="2" key="1">
    <citation type="submission" date="2021-03" db="EMBL/GenBank/DDBJ databases">
        <title>Draft genome sequence of rust myrtle Austropuccinia psidii MF-1, a brazilian biotype.</title>
        <authorList>
            <person name="Quecine M.C."/>
            <person name="Pachon D.M.R."/>
            <person name="Bonatelli M.L."/>
            <person name="Correr F.H."/>
            <person name="Franceschini L.M."/>
            <person name="Leite T.F."/>
            <person name="Margarido G.R.A."/>
            <person name="Almeida C.A."/>
            <person name="Ferrarezi J.A."/>
            <person name="Labate C.A."/>
        </authorList>
    </citation>
    <scope>NUCLEOTIDE SEQUENCE</scope>
    <source>
        <strain evidence="2">MF-1</strain>
    </source>
</reference>
<dbReference type="AlphaFoldDB" id="A0A9Q3IXV3"/>
<evidence type="ECO:0000313" key="2">
    <source>
        <dbReference type="EMBL" id="MBW0551770.1"/>
    </source>
</evidence>